<dbReference type="Gene3D" id="3.80.10.10">
    <property type="entry name" value="Ribonuclease Inhibitor"/>
    <property type="match status" value="1"/>
</dbReference>
<protein>
    <recommendedName>
        <fullName evidence="2">Disease resistance protein At4g27190-like leucine-rich repeats domain-containing protein</fullName>
    </recommendedName>
</protein>
<sequence>MENLNEIWPCDFTTSEEVKLREIEVSKCENIANMFPCNPMPLLQHLEILKVRDCGSIEALFNTVFDKGNISLRKIEVIGCGKLVNLFPCNPMPFLHHLEELQVDECGSIEELFNIHLDCVAADEKGSISLKKIKVFRCDKLVNLLLCNPMPLLHHLEELEVEKCGSIETLLNIDIDCVGETGEGRSSSLRRIQVEKLGKLQEVWRIKDANHSHFPIRGFQAVESISISSCERFRNVYSPTSTNFDLGALTYMSISDSVEIRRKYGLVESSLGKENTLFPTCLIHLFHNLRKLELDGSEGVEVIFEI</sequence>
<feature type="domain" description="Disease resistance protein At4g27190-like leucine-rich repeats" evidence="2">
    <location>
        <begin position="2"/>
        <end position="63"/>
    </location>
</feature>
<dbReference type="InterPro" id="IPR050905">
    <property type="entry name" value="Plant_NBS-LRR"/>
</dbReference>
<feature type="domain" description="Disease resistance protein At4g27190-like leucine-rich repeats" evidence="2">
    <location>
        <begin position="70"/>
        <end position="116"/>
    </location>
</feature>
<proteinExistence type="predicted"/>
<dbReference type="InterPro" id="IPR057135">
    <property type="entry name" value="At4g27190-like_LRR"/>
</dbReference>
<dbReference type="EMBL" id="OX465078">
    <property type="protein sequence ID" value="CAI9270286.1"/>
    <property type="molecule type" value="Genomic_DNA"/>
</dbReference>
<dbReference type="PANTHER" id="PTHR33463">
    <property type="entry name" value="NB-ARC DOMAIN-CONTAINING PROTEIN-RELATED"/>
    <property type="match status" value="1"/>
</dbReference>
<name>A0AA35YDX2_LACSI</name>
<evidence type="ECO:0000313" key="3">
    <source>
        <dbReference type="EMBL" id="CAI9270286.1"/>
    </source>
</evidence>
<evidence type="ECO:0000256" key="1">
    <source>
        <dbReference type="ARBA" id="ARBA00022821"/>
    </source>
</evidence>
<dbReference type="InterPro" id="IPR032675">
    <property type="entry name" value="LRR_dom_sf"/>
</dbReference>
<dbReference type="AlphaFoldDB" id="A0AA35YDX2"/>
<dbReference type="SUPFAM" id="SSF52047">
    <property type="entry name" value="RNI-like"/>
    <property type="match status" value="1"/>
</dbReference>
<keyword evidence="1" id="KW-0611">Plant defense</keyword>
<keyword evidence="4" id="KW-1185">Reference proteome</keyword>
<accession>A0AA35YDX2</accession>
<evidence type="ECO:0000259" key="2">
    <source>
        <dbReference type="Pfam" id="PF23247"/>
    </source>
</evidence>
<organism evidence="3 4">
    <name type="scientific">Lactuca saligna</name>
    <name type="common">Willowleaf lettuce</name>
    <dbReference type="NCBI Taxonomy" id="75948"/>
    <lineage>
        <taxon>Eukaryota</taxon>
        <taxon>Viridiplantae</taxon>
        <taxon>Streptophyta</taxon>
        <taxon>Embryophyta</taxon>
        <taxon>Tracheophyta</taxon>
        <taxon>Spermatophyta</taxon>
        <taxon>Magnoliopsida</taxon>
        <taxon>eudicotyledons</taxon>
        <taxon>Gunneridae</taxon>
        <taxon>Pentapetalae</taxon>
        <taxon>asterids</taxon>
        <taxon>campanulids</taxon>
        <taxon>Asterales</taxon>
        <taxon>Asteraceae</taxon>
        <taxon>Cichorioideae</taxon>
        <taxon>Cichorieae</taxon>
        <taxon>Lactucinae</taxon>
        <taxon>Lactuca</taxon>
    </lineage>
</organism>
<dbReference type="Pfam" id="PF23247">
    <property type="entry name" value="LRR_RPS2"/>
    <property type="match status" value="3"/>
</dbReference>
<gene>
    <name evidence="3" type="ORF">LSALG_LOCUS10608</name>
</gene>
<reference evidence="3" key="1">
    <citation type="submission" date="2023-04" db="EMBL/GenBank/DDBJ databases">
        <authorList>
            <person name="Vijverberg K."/>
            <person name="Xiong W."/>
            <person name="Schranz E."/>
        </authorList>
    </citation>
    <scope>NUCLEOTIDE SEQUENCE</scope>
</reference>
<dbReference type="PANTHER" id="PTHR33463:SF96">
    <property type="entry name" value="LEUCINE-RICH REPEAT DOMAIN, L DOMAIN-LIKE PROTEIN-RELATED"/>
    <property type="match status" value="1"/>
</dbReference>
<evidence type="ECO:0000313" key="4">
    <source>
        <dbReference type="Proteomes" id="UP001177003"/>
    </source>
</evidence>
<dbReference type="Proteomes" id="UP001177003">
    <property type="component" value="Chromosome 2"/>
</dbReference>
<feature type="domain" description="Disease resistance protein At4g27190-like leucine-rich repeats" evidence="2">
    <location>
        <begin position="128"/>
        <end position="256"/>
    </location>
</feature>